<dbReference type="InterPro" id="IPR051497">
    <property type="entry name" value="Dev/Hematopoietic_TF"/>
</dbReference>
<dbReference type="GO" id="GO:2000171">
    <property type="term" value="P:negative regulation of dendrite development"/>
    <property type="evidence" value="ECO:0007669"/>
    <property type="project" value="TreeGrafter"/>
</dbReference>
<keyword evidence="8" id="KW-0805">Transcription regulation</keyword>
<name>A0A811YJP8_NYCPR</name>
<evidence type="ECO:0000256" key="10">
    <source>
        <dbReference type="ARBA" id="ARBA00023242"/>
    </source>
</evidence>
<dbReference type="PROSITE" id="PS50157">
    <property type="entry name" value="ZINC_FINGER_C2H2_2"/>
    <property type="match status" value="1"/>
</dbReference>
<dbReference type="InterPro" id="IPR057448">
    <property type="entry name" value="BCL-11A_Znf_CCHC"/>
</dbReference>
<dbReference type="PANTHER" id="PTHR45993:SF2">
    <property type="entry name" value="ZINC FINGER PROTEIN 296"/>
    <property type="match status" value="1"/>
</dbReference>
<protein>
    <submittedName>
        <fullName evidence="14">(raccoon dog) hypothetical protein</fullName>
    </submittedName>
</protein>
<keyword evidence="15" id="KW-1185">Reference proteome</keyword>
<organism evidence="14 15">
    <name type="scientific">Nyctereutes procyonoides</name>
    <name type="common">Raccoon dog</name>
    <name type="synonym">Canis procyonoides</name>
    <dbReference type="NCBI Taxonomy" id="34880"/>
    <lineage>
        <taxon>Eukaryota</taxon>
        <taxon>Metazoa</taxon>
        <taxon>Chordata</taxon>
        <taxon>Craniata</taxon>
        <taxon>Vertebrata</taxon>
        <taxon>Euteleostomi</taxon>
        <taxon>Mammalia</taxon>
        <taxon>Eutheria</taxon>
        <taxon>Laurasiatheria</taxon>
        <taxon>Carnivora</taxon>
        <taxon>Caniformia</taxon>
        <taxon>Canidae</taxon>
        <taxon>Nyctereutes</taxon>
    </lineage>
</organism>
<evidence type="ECO:0000256" key="6">
    <source>
        <dbReference type="ARBA" id="ARBA00022833"/>
    </source>
</evidence>
<comment type="subcellular location">
    <subcellularLocation>
        <location evidence="1">Nucleus</location>
    </subcellularLocation>
</comment>
<sequence length="403" mass="43840">MRILTAWELGPFPEGRARAGQSKGQPHRCPGRVPTREPVLVLSAWTPQQMLWTPLICNLMTVCPGQTNPDLLTCGRCLLSFPLEAITAFLDPKELDCQLFSGPGPCQGPECRNPKASSCLPCGRQFAGAWSMLRHAQRDPGPSTYQTEPAEATAPLQHPPEAEHHLPSPLKILSPVSNLKVHVCWHAGWQPQACDPCPYTQTQNSKFNRDEKPCQQLHAQSPRRAEASQGQASATIPLEPAAKAAHPNSTFPGSKYGASGGRASWGLTTREQRTEPAKGQMSPRKMPEPVGKSCGPGFCGKHFTNSSNPMACWHSHTGRQPHSWELCSYACTRAPGGTLFEGPHCCVSFGLCPTLDKHLQQKHPELGGGGGLSGRHALCCPWYHCSTSIHLLVFCRLRLNPPA</sequence>
<dbReference type="GO" id="GO:0003700">
    <property type="term" value="F:DNA-binding transcription factor activity"/>
    <property type="evidence" value="ECO:0007669"/>
    <property type="project" value="TreeGrafter"/>
</dbReference>
<dbReference type="EMBL" id="CAJHUB010000675">
    <property type="protein sequence ID" value="CAD7675547.1"/>
    <property type="molecule type" value="Genomic_DNA"/>
</dbReference>
<keyword evidence="5 11" id="KW-0863">Zinc-finger</keyword>
<evidence type="ECO:0000313" key="14">
    <source>
        <dbReference type="EMBL" id="CAD7675547.1"/>
    </source>
</evidence>
<evidence type="ECO:0000256" key="2">
    <source>
        <dbReference type="ARBA" id="ARBA00022499"/>
    </source>
</evidence>
<keyword evidence="2" id="KW-1017">Isopeptide bond</keyword>
<evidence type="ECO:0000256" key="7">
    <source>
        <dbReference type="ARBA" id="ARBA00022843"/>
    </source>
</evidence>
<keyword evidence="7" id="KW-0832">Ubl conjugation</keyword>
<dbReference type="AlphaFoldDB" id="A0A811YJP8"/>
<evidence type="ECO:0000313" key="15">
    <source>
        <dbReference type="Proteomes" id="UP000645828"/>
    </source>
</evidence>
<feature type="region of interest" description="Disordered" evidence="12">
    <location>
        <begin position="137"/>
        <end position="168"/>
    </location>
</feature>
<comment type="caution">
    <text evidence="14">The sequence shown here is derived from an EMBL/GenBank/DDBJ whole genome shotgun (WGS) entry which is preliminary data.</text>
</comment>
<evidence type="ECO:0000256" key="11">
    <source>
        <dbReference type="PROSITE-ProRule" id="PRU00042"/>
    </source>
</evidence>
<accession>A0A811YJP8</accession>
<keyword evidence="4" id="KW-0677">Repeat</keyword>
<keyword evidence="10" id="KW-0539">Nucleus</keyword>
<dbReference type="GO" id="GO:0008270">
    <property type="term" value="F:zinc ion binding"/>
    <property type="evidence" value="ECO:0007669"/>
    <property type="project" value="UniProtKB-KW"/>
</dbReference>
<gene>
    <name evidence="14" type="ORF">NYPRO_LOCUS8342</name>
</gene>
<dbReference type="GO" id="GO:0000978">
    <property type="term" value="F:RNA polymerase II cis-regulatory region sequence-specific DNA binding"/>
    <property type="evidence" value="ECO:0007669"/>
    <property type="project" value="TreeGrafter"/>
</dbReference>
<feature type="domain" description="C2H2-type" evidence="13">
    <location>
        <begin position="292"/>
        <end position="321"/>
    </location>
</feature>
<reference evidence="14" key="1">
    <citation type="submission" date="2020-12" db="EMBL/GenBank/DDBJ databases">
        <authorList>
            <consortium name="Molecular Ecology Group"/>
        </authorList>
    </citation>
    <scope>NUCLEOTIDE SEQUENCE</scope>
    <source>
        <strain evidence="14">TBG_1078</strain>
    </source>
</reference>
<dbReference type="GO" id="GO:0006357">
    <property type="term" value="P:regulation of transcription by RNA polymerase II"/>
    <property type="evidence" value="ECO:0007669"/>
    <property type="project" value="TreeGrafter"/>
</dbReference>
<evidence type="ECO:0000256" key="1">
    <source>
        <dbReference type="ARBA" id="ARBA00004123"/>
    </source>
</evidence>
<dbReference type="GO" id="GO:0005634">
    <property type="term" value="C:nucleus"/>
    <property type="evidence" value="ECO:0007669"/>
    <property type="project" value="UniProtKB-SubCell"/>
</dbReference>
<dbReference type="Pfam" id="PF25491">
    <property type="entry name" value="CCHC_BCL-11A"/>
    <property type="match status" value="1"/>
</dbReference>
<evidence type="ECO:0000256" key="9">
    <source>
        <dbReference type="ARBA" id="ARBA00023163"/>
    </source>
</evidence>
<proteinExistence type="predicted"/>
<evidence type="ECO:0000256" key="3">
    <source>
        <dbReference type="ARBA" id="ARBA00022723"/>
    </source>
</evidence>
<keyword evidence="6" id="KW-0862">Zinc</keyword>
<dbReference type="InterPro" id="IPR013087">
    <property type="entry name" value="Znf_C2H2_type"/>
</dbReference>
<feature type="region of interest" description="Disordered" evidence="12">
    <location>
        <begin position="205"/>
        <end position="289"/>
    </location>
</feature>
<dbReference type="Proteomes" id="UP000645828">
    <property type="component" value="Unassembled WGS sequence"/>
</dbReference>
<keyword evidence="9" id="KW-0804">Transcription</keyword>
<evidence type="ECO:0000256" key="8">
    <source>
        <dbReference type="ARBA" id="ARBA00023015"/>
    </source>
</evidence>
<keyword evidence="3" id="KW-0479">Metal-binding</keyword>
<evidence type="ECO:0000256" key="4">
    <source>
        <dbReference type="ARBA" id="ARBA00022737"/>
    </source>
</evidence>
<evidence type="ECO:0000256" key="12">
    <source>
        <dbReference type="SAM" id="MobiDB-lite"/>
    </source>
</evidence>
<evidence type="ECO:0000256" key="5">
    <source>
        <dbReference type="ARBA" id="ARBA00022771"/>
    </source>
</evidence>
<evidence type="ECO:0000259" key="13">
    <source>
        <dbReference type="PROSITE" id="PS50157"/>
    </source>
</evidence>
<dbReference type="PANTHER" id="PTHR45993">
    <property type="entry name" value="B-CELL LYMPHOMA/LEUKEMIA 11"/>
    <property type="match status" value="1"/>
</dbReference>